<evidence type="ECO:0000313" key="2">
    <source>
        <dbReference type="EMBL" id="OMJ86584.1"/>
    </source>
</evidence>
<feature type="transmembrane region" description="Helical" evidence="1">
    <location>
        <begin position="198"/>
        <end position="226"/>
    </location>
</feature>
<feature type="transmembrane region" description="Helical" evidence="1">
    <location>
        <begin position="50"/>
        <end position="71"/>
    </location>
</feature>
<protein>
    <submittedName>
        <fullName evidence="2">Uncharacterized protein</fullName>
    </submittedName>
</protein>
<dbReference type="OrthoDB" id="306386at2759"/>
<feature type="transmembrane region" description="Helical" evidence="1">
    <location>
        <begin position="131"/>
        <end position="152"/>
    </location>
</feature>
<evidence type="ECO:0000313" key="3">
    <source>
        <dbReference type="Proteomes" id="UP000187209"/>
    </source>
</evidence>
<name>A0A1R2CC40_9CILI</name>
<feature type="transmembrane region" description="Helical" evidence="1">
    <location>
        <begin position="164"/>
        <end position="186"/>
    </location>
</feature>
<keyword evidence="3" id="KW-1185">Reference proteome</keyword>
<proteinExistence type="predicted"/>
<dbReference type="AlphaFoldDB" id="A0A1R2CC40"/>
<sequence length="441" mass="51128">MVCCGNHGEESSTTGSGCWCDWGWYNSGTGEYCITSGDKNWGNAWTAFRVIFGIFYFLMCLRCTLKLYITLSKDKIKGVKRLFYRMFRSPRNLCLVFLVCIGILRVIWLSWDPFRFKEDADRITERVLHEFAYPFIYGLYSSVLLVWGGLYQGMKSKRTDPFKILRNLIMGMMVCAFPISIVISILKGNRGYSHVWLPISIAFLCSGIALMMVGFVVFGVFLFMFVEKSGEKKNHIPLRKSATDSGFFCDQEKTRKDIETRRSTSRKMSFVPRIKSLNIEIDENSWNNYNGYESKKHEPKMSEIIYYEETSTALKKKSETTEGYISMITHDDKMIFRKLCSLFFISSLLGVLVLIFIILMAKNMGESNSDIDIYILFIVFTIELFACAMIYLVFTAQIKVRDKNNLRFFSSISMKMNKKLPKIKYPTSFHNIGSRLHNFYS</sequence>
<feature type="transmembrane region" description="Helical" evidence="1">
    <location>
        <begin position="339"/>
        <end position="361"/>
    </location>
</feature>
<keyword evidence="1" id="KW-0472">Membrane</keyword>
<dbReference type="EMBL" id="MPUH01000201">
    <property type="protein sequence ID" value="OMJ86584.1"/>
    <property type="molecule type" value="Genomic_DNA"/>
</dbReference>
<feature type="transmembrane region" description="Helical" evidence="1">
    <location>
        <begin position="373"/>
        <end position="394"/>
    </location>
</feature>
<gene>
    <name evidence="2" type="ORF">SteCoe_11870</name>
</gene>
<dbReference type="Proteomes" id="UP000187209">
    <property type="component" value="Unassembled WGS sequence"/>
</dbReference>
<accession>A0A1R2CC40</accession>
<keyword evidence="1" id="KW-0812">Transmembrane</keyword>
<comment type="caution">
    <text evidence="2">The sequence shown here is derived from an EMBL/GenBank/DDBJ whole genome shotgun (WGS) entry which is preliminary data.</text>
</comment>
<reference evidence="2 3" key="1">
    <citation type="submission" date="2016-11" db="EMBL/GenBank/DDBJ databases">
        <title>The macronuclear genome of Stentor coeruleus: a giant cell with tiny introns.</title>
        <authorList>
            <person name="Slabodnick M."/>
            <person name="Ruby J.G."/>
            <person name="Reiff S.B."/>
            <person name="Swart E.C."/>
            <person name="Gosai S."/>
            <person name="Prabakaran S."/>
            <person name="Witkowska E."/>
            <person name="Larue G.E."/>
            <person name="Fisher S."/>
            <person name="Freeman R.M."/>
            <person name="Gunawardena J."/>
            <person name="Chu W."/>
            <person name="Stover N.A."/>
            <person name="Gregory B.D."/>
            <person name="Nowacki M."/>
            <person name="Derisi J."/>
            <person name="Roy S.W."/>
            <person name="Marshall W.F."/>
            <person name="Sood P."/>
        </authorList>
    </citation>
    <scope>NUCLEOTIDE SEQUENCE [LARGE SCALE GENOMIC DNA]</scope>
    <source>
        <strain evidence="2">WM001</strain>
    </source>
</reference>
<evidence type="ECO:0000256" key="1">
    <source>
        <dbReference type="SAM" id="Phobius"/>
    </source>
</evidence>
<organism evidence="2 3">
    <name type="scientific">Stentor coeruleus</name>
    <dbReference type="NCBI Taxonomy" id="5963"/>
    <lineage>
        <taxon>Eukaryota</taxon>
        <taxon>Sar</taxon>
        <taxon>Alveolata</taxon>
        <taxon>Ciliophora</taxon>
        <taxon>Postciliodesmatophora</taxon>
        <taxon>Heterotrichea</taxon>
        <taxon>Heterotrichida</taxon>
        <taxon>Stentoridae</taxon>
        <taxon>Stentor</taxon>
    </lineage>
</organism>
<feature type="transmembrane region" description="Helical" evidence="1">
    <location>
        <begin position="92"/>
        <end position="111"/>
    </location>
</feature>
<keyword evidence="1" id="KW-1133">Transmembrane helix</keyword>